<dbReference type="AlphaFoldDB" id="A0AAE6IIM6"/>
<proteinExistence type="predicted"/>
<organism evidence="2 3">
    <name type="scientific">Leuconostoc carnosum</name>
    <dbReference type="NCBI Taxonomy" id="1252"/>
    <lineage>
        <taxon>Bacteria</taxon>
        <taxon>Bacillati</taxon>
        <taxon>Bacillota</taxon>
        <taxon>Bacilli</taxon>
        <taxon>Lactobacillales</taxon>
        <taxon>Lactobacillaceae</taxon>
        <taxon>Leuconostoc</taxon>
    </lineage>
</organism>
<dbReference type="SUPFAM" id="SSF53474">
    <property type="entry name" value="alpha/beta-Hydrolases"/>
    <property type="match status" value="1"/>
</dbReference>
<dbReference type="Proteomes" id="UP000321332">
    <property type="component" value="Chromosome"/>
</dbReference>
<dbReference type="InterPro" id="IPR029058">
    <property type="entry name" value="AB_hydrolase_fold"/>
</dbReference>
<dbReference type="EMBL" id="CP042374">
    <property type="protein sequence ID" value="QEA33011.1"/>
    <property type="molecule type" value="Genomic_DNA"/>
</dbReference>
<evidence type="ECO:0000259" key="1">
    <source>
        <dbReference type="Pfam" id="PF08759"/>
    </source>
</evidence>
<dbReference type="RefSeq" id="WP_147000326.1">
    <property type="nucleotide sequence ID" value="NZ_CP042374.1"/>
</dbReference>
<sequence>MTVFGVIGSFKENSEQIISTLQRHDIFQNKGIINKVLILDYMQNMYQVEELVNKYRSTHDQDFEIIHITKWLSQRGEFFETLSGLDGETNIIDETHTKNYVDKGVERWFVDEFKNVFLKTKIHLSGSDYVTDQWSIIVDGVETIFNSEKALIHFFMDSIIEEKDSLIFNISKIAPIVNNFVKKSITKIFFIDHIRSEKLGDAALIKSIYESLINNQFLINKVVTINEGDYKNTLERGFSQKLVSLIPDHLVTNETGMINDLIILLNESKSNVLTTIKLDISNFEFKKYKNDIIELHHSLNREFILKGAGQNKKIVDILNFLAGLDYILYGGDTDYSVFVQRKKYTTTKLSEFNEIYYHLDSPDIQKKQTNNANKLVVFFLSLPPYDGLISNNPIDRSYTNMFTDIQRSLVKDTFVLRIADLNLVRGSFYVNSVNFPDYEDKIQSLIQKIKIENTIPDENVVMFGASRGAVGALLHGAKMNTKVVAVDPIINDQEYVQHRDDVHYVGHNRPVDLTDKFVNYMANSKANGVIISNKFISKNFLYLKRIPLPMSFKLISLNDNTVKEHAEFSRNSVPEQLMWLNAMLSDVQLLDKRGENKMSAEIDETFSKILYYNKESYRLEALKMYDDLQHLIWNKMLDMEVTMKRIQTEKLSIARYGDGENKLIANPYFNIGFQKNNVRLSDQLKDVLLHPAKNLMIGQPSKLFNDSHIRLWNDSFYELKYILAKTEATEYISTHITRPMFFHLYGEHGVQMWRNIWQDQNITIVTGEGSRFDLIPELFDNIKSSKVIYTKAKNAFSDIDNLINKLEVDDGDLILVSLGPTASILANEMAKRGKWILDVGHLAASYKNVFDGGKMPEALDIRKK</sequence>
<feature type="domain" description="Glycosyltransferase GT-D fold" evidence="1">
    <location>
        <begin position="653"/>
        <end position="847"/>
    </location>
</feature>
<name>A0AAE6IIM6_LEUCA</name>
<evidence type="ECO:0000313" key="2">
    <source>
        <dbReference type="EMBL" id="QEA33011.1"/>
    </source>
</evidence>
<dbReference type="GeneID" id="61186509"/>
<dbReference type="Pfam" id="PF08759">
    <property type="entry name" value="GT-D"/>
    <property type="match status" value="1"/>
</dbReference>
<dbReference type="NCBIfam" id="NF033892">
    <property type="entry name" value="XcbB_CpsF_sero"/>
    <property type="match status" value="1"/>
</dbReference>
<protein>
    <submittedName>
        <fullName evidence="2">DUF1792 domain-containing protein</fullName>
    </submittedName>
</protein>
<dbReference type="InterPro" id="IPR014869">
    <property type="entry name" value="GT-D"/>
</dbReference>
<evidence type="ECO:0000313" key="3">
    <source>
        <dbReference type="Proteomes" id="UP000321332"/>
    </source>
</evidence>
<accession>A0AAE6IIM6</accession>
<reference evidence="2 3" key="1">
    <citation type="submission" date="2019-06" db="EMBL/GenBank/DDBJ databases">
        <title>Genome analyses of bacteria isolated from kimchi.</title>
        <authorList>
            <person name="Lee S."/>
            <person name="Ahn S."/>
            <person name="Roh S."/>
        </authorList>
    </citation>
    <scope>NUCLEOTIDE SEQUENCE [LARGE SCALE GENOMIC DNA]</scope>
    <source>
        <strain evidence="2 3">CBA3620</strain>
    </source>
</reference>
<gene>
    <name evidence="2" type="ORF">FGL89_02055</name>
</gene>